<evidence type="ECO:0000256" key="3">
    <source>
        <dbReference type="ARBA" id="ARBA00023125"/>
    </source>
</evidence>
<name>A0A261SAK9_9BORD</name>
<dbReference type="AlphaFoldDB" id="A0A261SAK9"/>
<evidence type="ECO:0000313" key="6">
    <source>
        <dbReference type="EMBL" id="OZI34205.1"/>
    </source>
</evidence>
<dbReference type="PANTHER" id="PTHR30126">
    <property type="entry name" value="HTH-TYPE TRANSCRIPTIONAL REGULATOR"/>
    <property type="match status" value="1"/>
</dbReference>
<dbReference type="SUPFAM" id="SSF53850">
    <property type="entry name" value="Periplasmic binding protein-like II"/>
    <property type="match status" value="1"/>
</dbReference>
<proteinExistence type="inferred from homology"/>
<keyword evidence="7" id="KW-1185">Reference proteome</keyword>
<keyword evidence="2" id="KW-0805">Transcription regulation</keyword>
<dbReference type="InterPro" id="IPR036388">
    <property type="entry name" value="WH-like_DNA-bd_sf"/>
</dbReference>
<dbReference type="EMBL" id="NEVM01000002">
    <property type="protein sequence ID" value="OZI34205.1"/>
    <property type="molecule type" value="Genomic_DNA"/>
</dbReference>
<evidence type="ECO:0000313" key="7">
    <source>
        <dbReference type="Proteomes" id="UP000216020"/>
    </source>
</evidence>
<feature type="domain" description="HTH lysR-type" evidence="5">
    <location>
        <begin position="1"/>
        <end position="58"/>
    </location>
</feature>
<dbReference type="Proteomes" id="UP000216020">
    <property type="component" value="Unassembled WGS sequence"/>
</dbReference>
<dbReference type="SUPFAM" id="SSF46785">
    <property type="entry name" value="Winged helix' DNA-binding domain"/>
    <property type="match status" value="1"/>
</dbReference>
<sequence>MTLNQLRAFVEVVEHGSIRAAARHLAMEQSGLTQQIKRLEESLRARLFVRSGKGISLTPEGGELLARARIILGECARAEQIFQHLQGELSGAINVGVSSEVFGRLLPPVLQRFRKQHPRVSVHISAGPSTLLLSSLREGKLDLALTLVSSGTDTGDLRGTYLAKSEPCIICRKNHPLRKAASIHDLRDAEWVNTRPFGRVGTPTNRLADWFARNGLDMPRMVGSVESLFDTLDLVSSSDYLFLAPRIILEKLSLRQHLSLIEVAEPIPESDMCLVERATIDLAPAARAFADLILERSGKAGHAPRRLD</sequence>
<gene>
    <name evidence="6" type="ORF">CAL29_11710</name>
</gene>
<evidence type="ECO:0000256" key="1">
    <source>
        <dbReference type="ARBA" id="ARBA00009437"/>
    </source>
</evidence>
<keyword evidence="4" id="KW-0804">Transcription</keyword>
<protein>
    <recommendedName>
        <fullName evidence="5">HTH lysR-type domain-containing protein</fullName>
    </recommendedName>
</protein>
<organism evidence="6 7">
    <name type="scientific">Bordetella genomosp. 10</name>
    <dbReference type="NCBI Taxonomy" id="1416804"/>
    <lineage>
        <taxon>Bacteria</taxon>
        <taxon>Pseudomonadati</taxon>
        <taxon>Pseudomonadota</taxon>
        <taxon>Betaproteobacteria</taxon>
        <taxon>Burkholderiales</taxon>
        <taxon>Alcaligenaceae</taxon>
        <taxon>Bordetella</taxon>
    </lineage>
</organism>
<comment type="similarity">
    <text evidence="1">Belongs to the LysR transcriptional regulatory family.</text>
</comment>
<dbReference type="OrthoDB" id="8524600at2"/>
<dbReference type="Gene3D" id="3.40.190.290">
    <property type="match status" value="1"/>
</dbReference>
<dbReference type="FunFam" id="1.10.10.10:FF:000001">
    <property type="entry name" value="LysR family transcriptional regulator"/>
    <property type="match status" value="1"/>
</dbReference>
<dbReference type="GO" id="GO:0000976">
    <property type="term" value="F:transcription cis-regulatory region binding"/>
    <property type="evidence" value="ECO:0007669"/>
    <property type="project" value="TreeGrafter"/>
</dbReference>
<dbReference type="RefSeq" id="WP_094853205.1">
    <property type="nucleotide sequence ID" value="NZ_NEVM01000002.1"/>
</dbReference>
<keyword evidence="3" id="KW-0238">DNA-binding</keyword>
<comment type="caution">
    <text evidence="6">The sequence shown here is derived from an EMBL/GenBank/DDBJ whole genome shotgun (WGS) entry which is preliminary data.</text>
</comment>
<dbReference type="InterPro" id="IPR036390">
    <property type="entry name" value="WH_DNA-bd_sf"/>
</dbReference>
<dbReference type="Gene3D" id="1.10.10.10">
    <property type="entry name" value="Winged helix-like DNA-binding domain superfamily/Winged helix DNA-binding domain"/>
    <property type="match status" value="1"/>
</dbReference>
<reference evidence="7" key="1">
    <citation type="submission" date="2017-05" db="EMBL/GenBank/DDBJ databases">
        <title>Complete and WGS of Bordetella genogroups.</title>
        <authorList>
            <person name="Spilker T."/>
            <person name="Lipuma J."/>
        </authorList>
    </citation>
    <scope>NUCLEOTIDE SEQUENCE [LARGE SCALE GENOMIC DNA]</scope>
    <source>
        <strain evidence="7">AU16122</strain>
    </source>
</reference>
<evidence type="ECO:0000256" key="4">
    <source>
        <dbReference type="ARBA" id="ARBA00023163"/>
    </source>
</evidence>
<evidence type="ECO:0000259" key="5">
    <source>
        <dbReference type="PROSITE" id="PS50931"/>
    </source>
</evidence>
<dbReference type="InterPro" id="IPR005119">
    <property type="entry name" value="LysR_subst-bd"/>
</dbReference>
<dbReference type="PANTHER" id="PTHR30126:SF97">
    <property type="entry name" value="HTH-TYPE TRANSCRIPTIONAL REGULATOR ABGR"/>
    <property type="match status" value="1"/>
</dbReference>
<accession>A0A261SAK9</accession>
<dbReference type="PRINTS" id="PR00039">
    <property type="entry name" value="HTHLYSR"/>
</dbReference>
<dbReference type="GO" id="GO:0003700">
    <property type="term" value="F:DNA-binding transcription factor activity"/>
    <property type="evidence" value="ECO:0007669"/>
    <property type="project" value="InterPro"/>
</dbReference>
<evidence type="ECO:0000256" key="2">
    <source>
        <dbReference type="ARBA" id="ARBA00023015"/>
    </source>
</evidence>
<dbReference type="Pfam" id="PF03466">
    <property type="entry name" value="LysR_substrate"/>
    <property type="match status" value="1"/>
</dbReference>
<dbReference type="PROSITE" id="PS50931">
    <property type="entry name" value="HTH_LYSR"/>
    <property type="match status" value="1"/>
</dbReference>
<dbReference type="InterPro" id="IPR000847">
    <property type="entry name" value="LysR_HTH_N"/>
</dbReference>
<dbReference type="Pfam" id="PF00126">
    <property type="entry name" value="HTH_1"/>
    <property type="match status" value="1"/>
</dbReference>